<feature type="transmembrane region" description="Helical" evidence="1">
    <location>
        <begin position="63"/>
        <end position="81"/>
    </location>
</feature>
<evidence type="ECO:0000313" key="3">
    <source>
        <dbReference type="Proteomes" id="UP000198881"/>
    </source>
</evidence>
<protein>
    <submittedName>
        <fullName evidence="2">Uncharacterized protein</fullName>
    </submittedName>
</protein>
<reference evidence="2 3" key="1">
    <citation type="submission" date="2016-10" db="EMBL/GenBank/DDBJ databases">
        <authorList>
            <person name="de Groot N.N."/>
        </authorList>
    </citation>
    <scope>NUCLEOTIDE SEQUENCE [LARGE SCALE GENOMIC DNA]</scope>
    <source>
        <strain evidence="2 3">CGMCC 1.7054</strain>
    </source>
</reference>
<gene>
    <name evidence="2" type="ORF">SAMN04487966_1045</name>
</gene>
<dbReference type="Proteomes" id="UP000198881">
    <property type="component" value="Unassembled WGS sequence"/>
</dbReference>
<evidence type="ECO:0000313" key="2">
    <source>
        <dbReference type="EMBL" id="SFV22295.1"/>
    </source>
</evidence>
<dbReference type="OrthoDB" id="4954137at2"/>
<sequence length="153" mass="16614">MYAPIDLQTPLVTQWTGTLLAIVGLAVLAHGVWRRKRYQAHLDDEDARYAGPDRVKDAVRETFAGAGVLFLGLALLAYAIYGDITSKNNIQDNVAKKYGVESVEDKGWRGNALTADVTMPDGTVHQDVLIVFEDSGEPQINRDLGGPATDGTE</sequence>
<evidence type="ECO:0000256" key="1">
    <source>
        <dbReference type="SAM" id="Phobius"/>
    </source>
</evidence>
<keyword evidence="3" id="KW-1185">Reference proteome</keyword>
<proteinExistence type="predicted"/>
<keyword evidence="1" id="KW-0812">Transmembrane</keyword>
<dbReference type="STRING" id="574650.SAMN04487966_1045"/>
<feature type="transmembrane region" description="Helical" evidence="1">
    <location>
        <begin position="12"/>
        <end position="33"/>
    </location>
</feature>
<dbReference type="AlphaFoldDB" id="A0A1I7MK34"/>
<keyword evidence="1" id="KW-1133">Transmembrane helix</keyword>
<dbReference type="EMBL" id="FPCG01000004">
    <property type="protein sequence ID" value="SFV22295.1"/>
    <property type="molecule type" value="Genomic_DNA"/>
</dbReference>
<dbReference type="RefSeq" id="WP_091696105.1">
    <property type="nucleotide sequence ID" value="NZ_CAMIGK010000128.1"/>
</dbReference>
<keyword evidence="1" id="KW-0472">Membrane</keyword>
<organism evidence="2 3">
    <name type="scientific">Micrococcus terreus</name>
    <dbReference type="NCBI Taxonomy" id="574650"/>
    <lineage>
        <taxon>Bacteria</taxon>
        <taxon>Bacillati</taxon>
        <taxon>Actinomycetota</taxon>
        <taxon>Actinomycetes</taxon>
        <taxon>Micrococcales</taxon>
        <taxon>Micrococcaceae</taxon>
        <taxon>Micrococcus</taxon>
    </lineage>
</organism>
<name>A0A1I7MK34_9MICC</name>
<accession>A0A1I7MK34</accession>